<dbReference type="Pfam" id="PF01055">
    <property type="entry name" value="Glyco_hydro_31_2nd"/>
    <property type="match status" value="2"/>
</dbReference>
<dbReference type="FunFam" id="3.20.20.80:FF:000016">
    <property type="entry name" value="Maltase-glucoamylase, intestinal"/>
    <property type="match status" value="2"/>
</dbReference>
<dbReference type="InterPro" id="IPR013780">
    <property type="entry name" value="Glyco_hydro_b"/>
</dbReference>
<dbReference type="InterPro" id="IPR000519">
    <property type="entry name" value="P_trefoil_dom"/>
</dbReference>
<evidence type="ECO:0000256" key="2">
    <source>
        <dbReference type="ARBA" id="ARBA00007806"/>
    </source>
</evidence>
<dbReference type="Gene3D" id="4.10.110.10">
    <property type="entry name" value="Spasmolytic Protein, domain 1"/>
    <property type="match status" value="2"/>
</dbReference>
<evidence type="ECO:0000256" key="6">
    <source>
        <dbReference type="ARBA" id="ARBA00023180"/>
    </source>
</evidence>
<reference evidence="10 11" key="1">
    <citation type="journal article" date="2023" name="Arcadia Sci">
        <title>De novo assembly of a long-read Amblyomma americanum tick genome.</title>
        <authorList>
            <person name="Chou S."/>
            <person name="Poskanzer K.E."/>
            <person name="Rollins M."/>
            <person name="Thuy-Boun P.S."/>
        </authorList>
    </citation>
    <scope>NUCLEOTIDE SEQUENCE [LARGE SCALE GENOMIC DNA]</scope>
    <source>
        <strain evidence="10">F_SG_1</strain>
        <tissue evidence="10">Salivary glands</tissue>
    </source>
</reference>
<keyword evidence="4" id="KW-0472">Membrane</keyword>
<dbReference type="InterPro" id="IPR017957">
    <property type="entry name" value="P_trefoil_CS"/>
</dbReference>
<comment type="caution">
    <text evidence="10">The sequence shown here is derived from an EMBL/GenBank/DDBJ whole genome shotgun (WGS) entry which is preliminary data.</text>
</comment>
<dbReference type="Gene3D" id="2.60.40.1760">
    <property type="entry name" value="glycosyl hydrolase (family 31)"/>
    <property type="match status" value="2"/>
</dbReference>
<name>A0AAQ4D6T5_AMBAM</name>
<evidence type="ECO:0000256" key="7">
    <source>
        <dbReference type="ARBA" id="ARBA00023295"/>
    </source>
</evidence>
<dbReference type="CDD" id="cd14752">
    <property type="entry name" value="GH31_N"/>
    <property type="match status" value="2"/>
</dbReference>
<dbReference type="Gene3D" id="2.60.40.1180">
    <property type="entry name" value="Golgi alpha-mannosidase II"/>
    <property type="match status" value="2"/>
</dbReference>
<dbReference type="InterPro" id="IPR000322">
    <property type="entry name" value="Glyco_hydro_31_TIM"/>
</dbReference>
<organism evidence="10 11">
    <name type="scientific">Amblyomma americanum</name>
    <name type="common">Lone star tick</name>
    <dbReference type="NCBI Taxonomy" id="6943"/>
    <lineage>
        <taxon>Eukaryota</taxon>
        <taxon>Metazoa</taxon>
        <taxon>Ecdysozoa</taxon>
        <taxon>Arthropoda</taxon>
        <taxon>Chelicerata</taxon>
        <taxon>Arachnida</taxon>
        <taxon>Acari</taxon>
        <taxon>Parasitiformes</taxon>
        <taxon>Ixodida</taxon>
        <taxon>Ixodoidea</taxon>
        <taxon>Ixodidae</taxon>
        <taxon>Amblyomminae</taxon>
        <taxon>Amblyomma</taxon>
    </lineage>
</organism>
<dbReference type="Proteomes" id="UP001321473">
    <property type="component" value="Unassembled WGS sequence"/>
</dbReference>
<dbReference type="Pfam" id="PF00088">
    <property type="entry name" value="Trefoil"/>
    <property type="match status" value="2"/>
</dbReference>
<accession>A0AAQ4D6T5</accession>
<evidence type="ECO:0000313" key="10">
    <source>
        <dbReference type="EMBL" id="KAK8758175.1"/>
    </source>
</evidence>
<dbReference type="PANTHER" id="PTHR22762">
    <property type="entry name" value="ALPHA-GLUCOSIDASE"/>
    <property type="match status" value="1"/>
</dbReference>
<keyword evidence="5" id="KW-1015">Disulfide bond</keyword>
<evidence type="ECO:0000256" key="8">
    <source>
        <dbReference type="PROSITE-ProRule" id="PRU00779"/>
    </source>
</evidence>
<dbReference type="InterPro" id="IPR017853">
    <property type="entry name" value="GH"/>
</dbReference>
<evidence type="ECO:0000256" key="3">
    <source>
        <dbReference type="ARBA" id="ARBA00022801"/>
    </source>
</evidence>
<feature type="domain" description="P-type" evidence="9">
    <location>
        <begin position="984"/>
        <end position="1035"/>
    </location>
</feature>
<dbReference type="PROSITE" id="PS00025">
    <property type="entry name" value="P_TREFOIL_1"/>
    <property type="match status" value="2"/>
</dbReference>
<dbReference type="GO" id="GO:0012505">
    <property type="term" value="C:endomembrane system"/>
    <property type="evidence" value="ECO:0007669"/>
    <property type="project" value="UniProtKB-SubCell"/>
</dbReference>
<dbReference type="Pfam" id="PF13802">
    <property type="entry name" value="Gal_mutarotas_2"/>
    <property type="match status" value="2"/>
</dbReference>
<dbReference type="SMART" id="SM00018">
    <property type="entry name" value="PD"/>
    <property type="match status" value="2"/>
</dbReference>
<dbReference type="GO" id="GO:0005975">
    <property type="term" value="P:carbohydrate metabolic process"/>
    <property type="evidence" value="ECO:0007669"/>
    <property type="project" value="InterPro"/>
</dbReference>
<dbReference type="SUPFAM" id="SSF51011">
    <property type="entry name" value="Glycosyl hydrolase domain"/>
    <property type="match status" value="1"/>
</dbReference>
<comment type="subcellular location">
    <subcellularLocation>
        <location evidence="1">Endomembrane system</location>
    </subcellularLocation>
</comment>
<protein>
    <recommendedName>
        <fullName evidence="9">P-type domain-containing protein</fullName>
    </recommendedName>
</protein>
<dbReference type="GO" id="GO:0004558">
    <property type="term" value="F:alpha-1,4-glucosidase activity"/>
    <property type="evidence" value="ECO:0007669"/>
    <property type="project" value="TreeGrafter"/>
</dbReference>
<dbReference type="InterPro" id="IPR011013">
    <property type="entry name" value="Gal_mutarotase_sf_dom"/>
</dbReference>
<dbReference type="InterPro" id="IPR044913">
    <property type="entry name" value="P_trefoil_dom_sf"/>
</dbReference>
<feature type="domain" description="P-type" evidence="9">
    <location>
        <begin position="102"/>
        <end position="157"/>
    </location>
</feature>
<proteinExistence type="inferred from homology"/>
<evidence type="ECO:0000256" key="4">
    <source>
        <dbReference type="ARBA" id="ARBA00023136"/>
    </source>
</evidence>
<dbReference type="InterPro" id="IPR025887">
    <property type="entry name" value="Glyco_hydro_31_N_dom"/>
</dbReference>
<dbReference type="PANTHER" id="PTHR22762:SF131">
    <property type="entry name" value="GLYCOSIDE HYDROLASE FAMILY 31 N-TERMINAL DOMAIN-CONTAINING PROTEIN"/>
    <property type="match status" value="1"/>
</dbReference>
<evidence type="ECO:0000259" key="9">
    <source>
        <dbReference type="PROSITE" id="PS51448"/>
    </source>
</evidence>
<dbReference type="EMBL" id="JARKHS020034397">
    <property type="protein sequence ID" value="KAK8758175.1"/>
    <property type="molecule type" value="Genomic_DNA"/>
</dbReference>
<evidence type="ECO:0000313" key="11">
    <source>
        <dbReference type="Proteomes" id="UP001321473"/>
    </source>
</evidence>
<dbReference type="SUPFAM" id="SSF57492">
    <property type="entry name" value="Trefoil"/>
    <property type="match status" value="2"/>
</dbReference>
<dbReference type="PROSITE" id="PS51448">
    <property type="entry name" value="P_TREFOIL_2"/>
    <property type="match status" value="2"/>
</dbReference>
<dbReference type="Pfam" id="PF21365">
    <property type="entry name" value="Glyco_hydro_31_3rd"/>
    <property type="match status" value="1"/>
</dbReference>
<sequence>MRPRVRADDARRVRVGIVRPLVPSGDFSTNYKNLRLGWTSLSALRSDIVIGHFGTSNRRPAVKSQDKFGVIAWFSGAGASVGEPKSEPWRPVNPEKQNASSARCVLKSVAERFDCHPEEGASQDACLARGCCWSSLGTEDDLDLEASGRVPRCYFARDHDGYAVVDKATDNDRIRLRLERRTPSGVDVDVESVNVEVIYYDRNTVRIRITDASKERFVPPVPRIPFRTFAGVRDYSVDVDASGALRVRRSDPAQTMIFDTDLSRLVFTDRFLQLSTLLPSDVLYGLGQHWGPLRRSLNWTSQLLFNKDRAVTVGKNLYGSHPFYLVVERGGQSHGVFLHNTNYIEVLLQPTPAATFRALGGILDLFVFVGPSPAQVVQQYQRVVGFPAMPPYWSLGFHLCRYGYGSLNNTRQVMENNIRAGIPFDAQWNDIDSMERNNGFTYDKDTFAGLPEFVNEVHAGGRRYMLIFDPAVSGSEEPGTYPPYDDGVEMDIFVKNATGGVKQGKVWNDNISVFPDFSHPAAGDYWRKQFRRFHEVIPFDGAWIDMNEPANFANFRGDGSEGCPVEEDANPPPYVPGDEALSNKTLCMSDRHHLSSHYDIHNIYAHLEAILTYRALVDVRGKRPFIISRSTSPGQGAWSGHWSGDTDSSWEHLRFSVPSMLSFSLLGIPLTGTDVCGFFQNTTEELCARWFELGAFYPFSRSHNMMGSVDQDPYSMGPAVVAVAKNALEARYTLLPYLYTLFYRSHVYGETVARPLFMEFPDDPNTYDIDQQFLWGSSLLFNPVLYENETSVRAYIPRGVWYDMNADGSVYREPEGSYGLLAAPQRDIRVLVRGGSIIPCQVPGQTTEISRRNPLLLVVAPDDKGTAQGELFWDDGDSIDTVQRGQYNTYSFMLIDSNQLVVSVTHRGFSDDLRLNSVAVFGVRHKPSGVSLKSRSLEFRHSNETQWISSALCWPGSEALQSAAIPSVQRAESASDNEVNALGSQCELKRVEDRFDCHPEKGATEGSCLDRGCCWNMSGTVAGANANVPVCFYPKYYTGYGVDSIDLHNSGAHIALTRNTPSGIDDDVQTVDVDVTYYDQDIARITIGDATRLRYVPPLPEIPNKRFAGRTGYKLKVSTSGVLRIHRLGEHNKTLFHVDLSRLVFTEYFLQLSTWMPTNVVYGLGEQWTSLRRSVNWTRYLMFTRDGAPRADVNLYGAHPFYVAVEKGGSAHGVFLHNSNFIEVLLQPTPAATFRALGGVLDFFLFTGPTPGDVVQQYQRVVGFPAMPPYWGLGFHLCRYGYGSLNRTRQVMENNIRAGIPLDVQWNDIDYMDKWNDFTYDKVKYAGLPEFVADVHEGGRHYVMMFDPGVSGSERPGTYPPYDDGLKMNVFVKNVTGGIVYAKVWNKVSTVFPDFTHPNATDFWKKQFQRFHATVPFDGAWIDMNEPSTYYNGHKEGCPSNQRVEHPPYVPGKDPLSIHTLCMSDQHYISPHYNVHSVYPQLEAKATYQ</sequence>
<dbReference type="SUPFAM" id="SSF74650">
    <property type="entry name" value="Galactose mutarotase-like"/>
    <property type="match status" value="2"/>
</dbReference>
<dbReference type="Gene3D" id="3.20.20.80">
    <property type="entry name" value="Glycosidases"/>
    <property type="match status" value="2"/>
</dbReference>
<dbReference type="GO" id="GO:0030246">
    <property type="term" value="F:carbohydrate binding"/>
    <property type="evidence" value="ECO:0007669"/>
    <property type="project" value="InterPro"/>
</dbReference>
<keyword evidence="11" id="KW-1185">Reference proteome</keyword>
<keyword evidence="3" id="KW-0378">Hydrolase</keyword>
<keyword evidence="7" id="KW-0326">Glycosidase</keyword>
<keyword evidence="6" id="KW-0325">Glycoprotein</keyword>
<dbReference type="SUPFAM" id="SSF51445">
    <property type="entry name" value="(Trans)glycosidases"/>
    <property type="match status" value="2"/>
</dbReference>
<evidence type="ECO:0000256" key="5">
    <source>
        <dbReference type="ARBA" id="ARBA00023157"/>
    </source>
</evidence>
<dbReference type="CDD" id="cd00111">
    <property type="entry name" value="Trefoil"/>
    <property type="match status" value="2"/>
</dbReference>
<comment type="caution">
    <text evidence="8">Lacks conserved residue(s) required for the propagation of feature annotation.</text>
</comment>
<gene>
    <name evidence="10" type="ORF">V5799_004193</name>
</gene>
<comment type="similarity">
    <text evidence="2">Belongs to the glycosyl hydrolase 31 family.</text>
</comment>
<dbReference type="CDD" id="cd06602">
    <property type="entry name" value="GH31_MGAM_SI_GAA"/>
    <property type="match status" value="1"/>
</dbReference>
<evidence type="ECO:0000256" key="1">
    <source>
        <dbReference type="ARBA" id="ARBA00004308"/>
    </source>
</evidence>
<dbReference type="InterPro" id="IPR048395">
    <property type="entry name" value="Glyco_hydro_31_C"/>
</dbReference>